<name>A0A8J6D867_9ROSI</name>
<organism evidence="1 2">
    <name type="scientific">Gossypium anomalum</name>
    <dbReference type="NCBI Taxonomy" id="47600"/>
    <lineage>
        <taxon>Eukaryota</taxon>
        <taxon>Viridiplantae</taxon>
        <taxon>Streptophyta</taxon>
        <taxon>Embryophyta</taxon>
        <taxon>Tracheophyta</taxon>
        <taxon>Spermatophyta</taxon>
        <taxon>Magnoliopsida</taxon>
        <taxon>eudicotyledons</taxon>
        <taxon>Gunneridae</taxon>
        <taxon>Pentapetalae</taxon>
        <taxon>rosids</taxon>
        <taxon>malvids</taxon>
        <taxon>Malvales</taxon>
        <taxon>Malvaceae</taxon>
        <taxon>Malvoideae</taxon>
        <taxon>Gossypium</taxon>
    </lineage>
</organism>
<reference evidence="1 2" key="1">
    <citation type="journal article" date="2021" name="bioRxiv">
        <title>The Gossypium anomalum genome as a resource for cotton improvement and evolutionary analysis of hybrid incompatibility.</title>
        <authorList>
            <person name="Grover C.E."/>
            <person name="Yuan D."/>
            <person name="Arick M.A."/>
            <person name="Miller E.R."/>
            <person name="Hu G."/>
            <person name="Peterson D.G."/>
            <person name="Wendel J.F."/>
            <person name="Udall J.A."/>
        </authorList>
    </citation>
    <scope>NUCLEOTIDE SEQUENCE [LARGE SCALE GENOMIC DNA]</scope>
    <source>
        <strain evidence="1">JFW-Udall</strain>
        <tissue evidence="1">Leaf</tissue>
    </source>
</reference>
<evidence type="ECO:0000313" key="1">
    <source>
        <dbReference type="EMBL" id="KAG8498666.1"/>
    </source>
</evidence>
<gene>
    <name evidence="1" type="ORF">CXB51_005002</name>
</gene>
<accession>A0A8J6D867</accession>
<evidence type="ECO:0000313" key="2">
    <source>
        <dbReference type="Proteomes" id="UP000701853"/>
    </source>
</evidence>
<proteinExistence type="predicted"/>
<keyword evidence="2" id="KW-1185">Reference proteome</keyword>
<dbReference type="EMBL" id="JAHUZN010000003">
    <property type="protein sequence ID" value="KAG8498666.1"/>
    <property type="molecule type" value="Genomic_DNA"/>
</dbReference>
<protein>
    <submittedName>
        <fullName evidence="1">Uncharacterized protein</fullName>
    </submittedName>
</protein>
<dbReference type="AlphaFoldDB" id="A0A8J6D867"/>
<comment type="caution">
    <text evidence="1">The sequence shown here is derived from an EMBL/GenBank/DDBJ whole genome shotgun (WGS) entry which is preliminary data.</text>
</comment>
<dbReference type="Proteomes" id="UP000701853">
    <property type="component" value="Chromosome 3"/>
</dbReference>
<sequence length="82" mass="9463">MKLSTHCWDNFLLQTCWKMTAWKKRRGGSVVSLFVKQGILAFKLWRISHIDSVKQAELVKLVNCCHTLACSGHVDCTNEQRQ</sequence>